<evidence type="ECO:0008006" key="4">
    <source>
        <dbReference type="Google" id="ProtNLM"/>
    </source>
</evidence>
<dbReference type="Proteomes" id="UP000470771">
    <property type="component" value="Unassembled WGS sequence"/>
</dbReference>
<reference evidence="2 3" key="1">
    <citation type="submission" date="2019-12" db="EMBL/GenBank/DDBJ databases">
        <authorList>
            <person name="Zhao J."/>
        </authorList>
    </citation>
    <scope>NUCLEOTIDE SEQUENCE [LARGE SCALE GENOMIC DNA]</scope>
    <source>
        <strain evidence="2 3">S-15</strain>
    </source>
</reference>
<keyword evidence="3" id="KW-1185">Reference proteome</keyword>
<accession>A0A6N9NMC5</accession>
<evidence type="ECO:0000313" key="2">
    <source>
        <dbReference type="EMBL" id="NBG65715.1"/>
    </source>
</evidence>
<name>A0A6N9NMC5_9FLAO</name>
<proteinExistence type="predicted"/>
<dbReference type="AlphaFoldDB" id="A0A6N9NMC5"/>
<dbReference type="RefSeq" id="WP_160632657.1">
    <property type="nucleotide sequence ID" value="NZ_WWNE01000005.1"/>
</dbReference>
<feature type="signal peptide" evidence="1">
    <location>
        <begin position="1"/>
        <end position="23"/>
    </location>
</feature>
<sequence length="309" mass="36926">MQTKSFILLFNLFFFQIAFPQTAEELILEFKIEEREEYHFDNYVDEIETFEEDPETLEFSHAIAYTILEFSIDAEKEVVSKNNLYSVPLILKQHTEDGSIIAFDGFYANFAKSNNKVELVNLSPPTTHYFSKNKEGLFVLHRLQYSYVNHLPNQYHQQLTTTYNNQEIETHYSNLLNEYMSLMDSNYLYLDGQEFTDTLVLEFFVENSFERKFNHEDKIIHQHVKAYNDLENLQYWGNLFEMTEDFSLNAQSREKQEKLVAQDFILVFKYDNSFPKPIFELIKIIPPTRLEWKSITETKYLLQLDMKEK</sequence>
<evidence type="ECO:0000256" key="1">
    <source>
        <dbReference type="SAM" id="SignalP"/>
    </source>
</evidence>
<keyword evidence="1" id="KW-0732">Signal</keyword>
<gene>
    <name evidence="2" type="ORF">GQN54_06270</name>
</gene>
<dbReference type="EMBL" id="WWNE01000005">
    <property type="protein sequence ID" value="NBG65715.1"/>
    <property type="molecule type" value="Genomic_DNA"/>
</dbReference>
<comment type="caution">
    <text evidence="2">The sequence shown here is derived from an EMBL/GenBank/DDBJ whole genome shotgun (WGS) entry which is preliminary data.</text>
</comment>
<feature type="chain" id="PRO_5026672006" description="DUF4138 domain-containing protein" evidence="1">
    <location>
        <begin position="24"/>
        <end position="309"/>
    </location>
</feature>
<evidence type="ECO:0000313" key="3">
    <source>
        <dbReference type="Proteomes" id="UP000470771"/>
    </source>
</evidence>
<protein>
    <recommendedName>
        <fullName evidence="4">DUF4138 domain-containing protein</fullName>
    </recommendedName>
</protein>
<organism evidence="2 3">
    <name type="scientific">Acidiluteibacter ferrifornacis</name>
    <dbReference type="NCBI Taxonomy" id="2692424"/>
    <lineage>
        <taxon>Bacteria</taxon>
        <taxon>Pseudomonadati</taxon>
        <taxon>Bacteroidota</taxon>
        <taxon>Flavobacteriia</taxon>
        <taxon>Flavobacteriales</taxon>
        <taxon>Cryomorphaceae</taxon>
        <taxon>Acidiluteibacter</taxon>
    </lineage>
</organism>